<dbReference type="Pfam" id="PF13673">
    <property type="entry name" value="Acetyltransf_10"/>
    <property type="match status" value="1"/>
</dbReference>
<name>A0ABN8P475_9CNID</name>
<evidence type="ECO:0000256" key="1">
    <source>
        <dbReference type="ARBA" id="ARBA00022679"/>
    </source>
</evidence>
<dbReference type="InterPro" id="IPR000182">
    <property type="entry name" value="GNAT_dom"/>
</dbReference>
<accession>A0ABN8P475</accession>
<keyword evidence="2" id="KW-0012">Acyltransferase</keyword>
<dbReference type="PANTHER" id="PTHR43877">
    <property type="entry name" value="AMINOALKYLPHOSPHONATE N-ACETYLTRANSFERASE-RELATED-RELATED"/>
    <property type="match status" value="1"/>
</dbReference>
<keyword evidence="5" id="KW-1185">Reference proteome</keyword>
<organism evidence="4 5">
    <name type="scientific">Porites lobata</name>
    <dbReference type="NCBI Taxonomy" id="104759"/>
    <lineage>
        <taxon>Eukaryota</taxon>
        <taxon>Metazoa</taxon>
        <taxon>Cnidaria</taxon>
        <taxon>Anthozoa</taxon>
        <taxon>Hexacorallia</taxon>
        <taxon>Scleractinia</taxon>
        <taxon>Fungiina</taxon>
        <taxon>Poritidae</taxon>
        <taxon>Porites</taxon>
    </lineage>
</organism>
<evidence type="ECO:0000313" key="4">
    <source>
        <dbReference type="EMBL" id="CAH3129689.1"/>
    </source>
</evidence>
<dbReference type="PANTHER" id="PTHR43877:SF2">
    <property type="entry name" value="AMINOALKYLPHOSPHONATE N-ACETYLTRANSFERASE-RELATED"/>
    <property type="match status" value="1"/>
</dbReference>
<dbReference type="Gene3D" id="3.40.630.30">
    <property type="match status" value="1"/>
</dbReference>
<keyword evidence="1" id="KW-0808">Transferase</keyword>
<dbReference type="InterPro" id="IPR016181">
    <property type="entry name" value="Acyl_CoA_acyltransferase"/>
</dbReference>
<dbReference type="EMBL" id="CALNXK010000047">
    <property type="protein sequence ID" value="CAH3129689.1"/>
    <property type="molecule type" value="Genomic_DNA"/>
</dbReference>
<comment type="caution">
    <text evidence="4">The sequence shown here is derived from an EMBL/GenBank/DDBJ whole genome shotgun (WGS) entry which is preliminary data.</text>
</comment>
<dbReference type="SUPFAM" id="SSF55729">
    <property type="entry name" value="Acyl-CoA N-acyltransferases (Nat)"/>
    <property type="match status" value="1"/>
</dbReference>
<evidence type="ECO:0000313" key="5">
    <source>
        <dbReference type="Proteomes" id="UP001159405"/>
    </source>
</evidence>
<gene>
    <name evidence="4" type="ORF">PLOB_00034494</name>
</gene>
<sequence length="167" mass="18804">MADQFTIRRATESDAENIYNIHIAAIRSKCSTHYSAKDVDIWVARQDKARYLPFIQASEILVAEGEEGKILGFGHLTRDAKETDGKTMQIRGLFVDPDCGVKGVGSTLLKELEKKAKELGEVDSMVVHSSLNAVEFYKKYGFIAQEITTHQMCEQSSLQCHKMIKKF</sequence>
<dbReference type="Proteomes" id="UP001159405">
    <property type="component" value="Unassembled WGS sequence"/>
</dbReference>
<evidence type="ECO:0000256" key="2">
    <source>
        <dbReference type="ARBA" id="ARBA00023315"/>
    </source>
</evidence>
<feature type="domain" description="N-acetyltransferase" evidence="3">
    <location>
        <begin position="5"/>
        <end position="165"/>
    </location>
</feature>
<reference evidence="4 5" key="1">
    <citation type="submission" date="2022-05" db="EMBL/GenBank/DDBJ databases">
        <authorList>
            <consortium name="Genoscope - CEA"/>
            <person name="William W."/>
        </authorList>
    </citation>
    <scope>NUCLEOTIDE SEQUENCE [LARGE SCALE GENOMIC DNA]</scope>
</reference>
<protein>
    <recommendedName>
        <fullName evidence="3">N-acetyltransferase domain-containing protein</fullName>
    </recommendedName>
</protein>
<dbReference type="InterPro" id="IPR050832">
    <property type="entry name" value="Bact_Acetyltransf"/>
</dbReference>
<evidence type="ECO:0000259" key="3">
    <source>
        <dbReference type="PROSITE" id="PS51186"/>
    </source>
</evidence>
<dbReference type="CDD" id="cd04301">
    <property type="entry name" value="NAT_SF"/>
    <property type="match status" value="1"/>
</dbReference>
<dbReference type="PROSITE" id="PS51186">
    <property type="entry name" value="GNAT"/>
    <property type="match status" value="1"/>
</dbReference>
<proteinExistence type="predicted"/>